<dbReference type="RefSeq" id="WP_102756054.1">
    <property type="nucleotide sequence ID" value="NZ_CP025791.1"/>
</dbReference>
<keyword evidence="1" id="KW-0812">Transmembrane</keyword>
<keyword evidence="1" id="KW-0472">Membrane</keyword>
<feature type="transmembrane region" description="Helical" evidence="1">
    <location>
        <begin position="327"/>
        <end position="347"/>
    </location>
</feature>
<keyword evidence="3" id="KW-1185">Reference proteome</keyword>
<protein>
    <submittedName>
        <fullName evidence="2">Uncharacterized protein</fullName>
    </submittedName>
</protein>
<feature type="transmembrane region" description="Helical" evidence="1">
    <location>
        <begin position="56"/>
        <end position="73"/>
    </location>
</feature>
<evidence type="ECO:0000256" key="1">
    <source>
        <dbReference type="SAM" id="Phobius"/>
    </source>
</evidence>
<organism evidence="2 3">
    <name type="scientific">Flavivirga eckloniae</name>
    <dbReference type="NCBI Taxonomy" id="1803846"/>
    <lineage>
        <taxon>Bacteria</taxon>
        <taxon>Pseudomonadati</taxon>
        <taxon>Bacteroidota</taxon>
        <taxon>Flavobacteriia</taxon>
        <taxon>Flavobacteriales</taxon>
        <taxon>Flavobacteriaceae</taxon>
        <taxon>Flavivirga</taxon>
    </lineage>
</organism>
<dbReference type="AlphaFoldDB" id="A0A2K9PQT1"/>
<dbReference type="KEGG" id="fek:C1H87_12040"/>
<evidence type="ECO:0000313" key="3">
    <source>
        <dbReference type="Proteomes" id="UP000235826"/>
    </source>
</evidence>
<sequence length="357" mass="40988">MSKDLPQPQQSEEVDLGQLFKLIGNAFSNLFRFIGSIFNKLFLAFVWLVFFVKKHAVKLAIAGVVGIVLGIVLEKTSEPVYKSSITVKQNYETGENLYNTISYYKDLIKQEDISTLKSVLGVKEEEAASILNFEIEPLISENEKLQEFDTYLKTLDTSLTKTVDYKTFLKNSKEHNHQYQQITIKAKERNNFKTVFRKIIASIDSNTYFKREQEKDLRELKEQASAISKALVKSDTLLAVYQKAIVKSAENNNDSQAQITIANKGNQSSTKEFELYNKDLELRQELVEIEREIANKEHIIEITSSKQDSGTIDDKKELFGNMISPKLYYAIILVGLTFITLLCLRIVNFLERYKDKI</sequence>
<keyword evidence="1" id="KW-1133">Transmembrane helix</keyword>
<dbReference type="Proteomes" id="UP000235826">
    <property type="component" value="Chromosome"/>
</dbReference>
<name>A0A2K9PQT1_9FLAO</name>
<proteinExistence type="predicted"/>
<gene>
    <name evidence="2" type="ORF">C1H87_12040</name>
</gene>
<reference evidence="2 3" key="1">
    <citation type="submission" date="2018-01" db="EMBL/GenBank/DDBJ databases">
        <title>Complete genome sequence of Flavivirga eckloniae ECD14 isolated from seaweed Ecklonia cava.</title>
        <authorList>
            <person name="Lee J.H."/>
            <person name="Baik K.S."/>
            <person name="Seong C.N."/>
        </authorList>
    </citation>
    <scope>NUCLEOTIDE SEQUENCE [LARGE SCALE GENOMIC DNA]</scope>
    <source>
        <strain evidence="2 3">ECD14</strain>
    </source>
</reference>
<accession>A0A2K9PQT1</accession>
<evidence type="ECO:0000313" key="2">
    <source>
        <dbReference type="EMBL" id="AUP79399.1"/>
    </source>
</evidence>
<dbReference type="EMBL" id="CP025791">
    <property type="protein sequence ID" value="AUP79399.1"/>
    <property type="molecule type" value="Genomic_DNA"/>
</dbReference>
<dbReference type="OrthoDB" id="1452530at2"/>
<feature type="transmembrane region" description="Helical" evidence="1">
    <location>
        <begin position="30"/>
        <end position="50"/>
    </location>
</feature>